<dbReference type="InterPro" id="IPR026444">
    <property type="entry name" value="Secre_tail"/>
</dbReference>
<dbReference type="PANTHER" id="PTHR30383">
    <property type="entry name" value="THIOESTERASE 1/PROTEASE 1/LYSOPHOSPHOLIPASE L1"/>
    <property type="match status" value="1"/>
</dbReference>
<dbReference type="STRING" id="709015.GCA_000472485_00598"/>
<dbReference type="Proteomes" id="UP000266292">
    <property type="component" value="Chromosome"/>
</dbReference>
<dbReference type="AlphaFoldDB" id="A0A1X9YNM5"/>
<dbReference type="NCBIfam" id="TIGR04183">
    <property type="entry name" value="Por_Secre_tail"/>
    <property type="match status" value="1"/>
</dbReference>
<dbReference type="PANTHER" id="PTHR30383:SF5">
    <property type="entry name" value="SGNH HYDROLASE-TYPE ESTERASE DOMAIN-CONTAINING PROTEIN"/>
    <property type="match status" value="1"/>
</dbReference>
<dbReference type="InterPro" id="IPR051532">
    <property type="entry name" value="Ester_Hydrolysis_Enzymes"/>
</dbReference>
<dbReference type="SUPFAM" id="SSF52266">
    <property type="entry name" value="SGNH hydrolase"/>
    <property type="match status" value="1"/>
</dbReference>
<dbReference type="InterPro" id="IPR036514">
    <property type="entry name" value="SGNH_hydro_sf"/>
</dbReference>
<dbReference type="EMBL" id="CP021235">
    <property type="protein sequence ID" value="ARS34498.1"/>
    <property type="molecule type" value="Genomic_DNA"/>
</dbReference>
<name>A0A1X9YNM5_9BACT</name>
<dbReference type="InterPro" id="IPR013783">
    <property type="entry name" value="Ig-like_fold"/>
</dbReference>
<dbReference type="Pfam" id="PF00657">
    <property type="entry name" value="Lipase_GDSL"/>
    <property type="match status" value="1"/>
</dbReference>
<protein>
    <submittedName>
        <fullName evidence="1">T9SS C-terminal target domain-containing protein</fullName>
    </submittedName>
</protein>
<gene>
    <name evidence="1" type="ORF">CA264_03025</name>
</gene>
<organism evidence="1 2">
    <name type="scientific">Pontibacter actiniarum</name>
    <dbReference type="NCBI Taxonomy" id="323450"/>
    <lineage>
        <taxon>Bacteria</taxon>
        <taxon>Pseudomonadati</taxon>
        <taxon>Bacteroidota</taxon>
        <taxon>Cytophagia</taxon>
        <taxon>Cytophagales</taxon>
        <taxon>Hymenobacteraceae</taxon>
        <taxon>Pontibacter</taxon>
    </lineage>
</organism>
<dbReference type="Gene3D" id="3.40.50.1110">
    <property type="entry name" value="SGNH hydrolase"/>
    <property type="match status" value="1"/>
</dbReference>
<dbReference type="InterPro" id="IPR001087">
    <property type="entry name" value="GDSL"/>
</dbReference>
<reference evidence="2" key="1">
    <citation type="submission" date="2017-05" db="EMBL/GenBank/DDBJ databases">
        <authorList>
            <person name="Ray J."/>
            <person name="Price M."/>
            <person name="Deutschbauer A."/>
        </authorList>
    </citation>
    <scope>NUCLEOTIDE SEQUENCE [LARGE SCALE GENOMIC DNA]</scope>
    <source>
        <strain evidence="2">DSM 19842</strain>
    </source>
</reference>
<dbReference type="KEGG" id="pact:CA264_03025"/>
<accession>A0A1X9YNM5</accession>
<proteinExistence type="predicted"/>
<keyword evidence="2" id="KW-1185">Reference proteome</keyword>
<evidence type="ECO:0000313" key="2">
    <source>
        <dbReference type="Proteomes" id="UP000266292"/>
    </source>
</evidence>
<evidence type="ECO:0000313" key="1">
    <source>
        <dbReference type="EMBL" id="ARS34498.1"/>
    </source>
</evidence>
<dbReference type="Gene3D" id="2.60.40.10">
    <property type="entry name" value="Immunoglobulins"/>
    <property type="match status" value="1"/>
</dbReference>
<sequence length="501" mass="54365">MASVPGNVLSYRDEGLVVGQEVSYRIKATAADGTASAYSAPVTGKANTYRTVRIMPLGDSNTFGGGGVEDPETKVSYRRNLGAAIQEAGFSFDFVGTLNSGSSLMVDVDHAGFPGARVGDIASLLQTGGYDDTNSYTKPVNEAGFTAGPYLSDARNNPDIILLHIGTNDASDAENVMQNLNTLLDEVDEYERANNKEVTVVVAKIIQMVCFEDGDPDTNDTWNCLKPNDAQGVLNYNVKLESLVNNRIAEGDNLELVDMQDGAGIAYWWSNVRYDGILGEMDDYRHAAQTGYDKMATVWYNALAPMLASAVVPLPVELVQFRAAAAGQGVRLDWRTASEDENDRFEVERMQEGQSYTRVGTVAGAGNSNRRLDYTFLDGGAPAGLLYYRLKQLDHDGSYTYSKVVAVRKAGAMEPTAMLYPSLTDGRENIRLSANGFAQATPLAITLLDAFGKQVHQQRVNAGAQGEINAIVQFPEPLPEGLYIVKLTSPARTQTFRLLVR</sequence>
<dbReference type="GO" id="GO:0004622">
    <property type="term" value="F:phosphatidylcholine lysophospholipase activity"/>
    <property type="evidence" value="ECO:0007669"/>
    <property type="project" value="TreeGrafter"/>
</dbReference>